<reference evidence="2 3" key="1">
    <citation type="submission" date="2017-02" db="EMBL/GenBank/DDBJ databases">
        <title>The new phylogeny of genus Mycobacterium.</title>
        <authorList>
            <person name="Tortoli E."/>
            <person name="Trovato A."/>
            <person name="Cirillo D.M."/>
        </authorList>
    </citation>
    <scope>NUCLEOTIDE SEQUENCE [LARGE SCALE GENOMIC DNA]</scope>
    <source>
        <strain evidence="2 3">DSM 45578</strain>
    </source>
</reference>
<dbReference type="AlphaFoldDB" id="A0A1W9YVL5"/>
<dbReference type="RefSeq" id="WP_083059760.1">
    <property type="nucleotide sequence ID" value="NZ_JACKVM010000014.1"/>
</dbReference>
<dbReference type="InterPro" id="IPR012340">
    <property type="entry name" value="NA-bd_OB-fold"/>
</dbReference>
<dbReference type="Pfam" id="PF01796">
    <property type="entry name" value="OB_ChsH2_C"/>
    <property type="match status" value="1"/>
</dbReference>
<protein>
    <submittedName>
        <fullName evidence="2">Acyl dehydratase</fullName>
    </submittedName>
</protein>
<organism evidence="2 3">
    <name type="scientific">Mycolicibacterium bacteremicum</name>
    <name type="common">Mycobacterium bacteremicum</name>
    <dbReference type="NCBI Taxonomy" id="564198"/>
    <lineage>
        <taxon>Bacteria</taxon>
        <taxon>Bacillati</taxon>
        <taxon>Actinomycetota</taxon>
        <taxon>Actinomycetes</taxon>
        <taxon>Mycobacteriales</taxon>
        <taxon>Mycobacteriaceae</taxon>
        <taxon>Mycolicibacterium</taxon>
    </lineage>
</organism>
<dbReference type="PANTHER" id="PTHR34075:SF5">
    <property type="entry name" value="BLR3430 PROTEIN"/>
    <property type="match status" value="1"/>
</dbReference>
<dbReference type="STRING" id="564198.BST17_16140"/>
<dbReference type="InterPro" id="IPR002878">
    <property type="entry name" value="ChsH2_C"/>
</dbReference>
<dbReference type="InterPro" id="IPR052513">
    <property type="entry name" value="Thioester_dehydratase-like"/>
</dbReference>
<dbReference type="Proteomes" id="UP000192366">
    <property type="component" value="Unassembled WGS sequence"/>
</dbReference>
<sequence>MTDALARPLPLPTPTSAPFWDGLRRREVWVQYSPSLDAHVFYPRVLAPGTLTDDLQWRQISGAATLVSFAVAQRPVAPQFADAVPHLLGVVQWTEGPRLATEIVGVDPARLRIGMAMAPVFTEPEGADITLLHYTAAE</sequence>
<proteinExistence type="predicted"/>
<keyword evidence="3" id="KW-1185">Reference proteome</keyword>
<evidence type="ECO:0000313" key="2">
    <source>
        <dbReference type="EMBL" id="ORA04017.1"/>
    </source>
</evidence>
<gene>
    <name evidence="2" type="ORF">BST17_16140</name>
</gene>
<name>A0A1W9YVL5_MYCBA</name>
<dbReference type="OrthoDB" id="7470921at2"/>
<evidence type="ECO:0000259" key="1">
    <source>
        <dbReference type="Pfam" id="PF01796"/>
    </source>
</evidence>
<accession>A0A1W9YVL5</accession>
<dbReference type="PANTHER" id="PTHR34075">
    <property type="entry name" value="BLR3430 PROTEIN"/>
    <property type="match status" value="1"/>
</dbReference>
<feature type="domain" description="ChsH2 C-terminal OB-fold" evidence="1">
    <location>
        <begin position="57"/>
        <end position="121"/>
    </location>
</feature>
<dbReference type="EMBL" id="MVHJ01000012">
    <property type="protein sequence ID" value="ORA04017.1"/>
    <property type="molecule type" value="Genomic_DNA"/>
</dbReference>
<evidence type="ECO:0000313" key="3">
    <source>
        <dbReference type="Proteomes" id="UP000192366"/>
    </source>
</evidence>
<dbReference type="SUPFAM" id="SSF50249">
    <property type="entry name" value="Nucleic acid-binding proteins"/>
    <property type="match status" value="1"/>
</dbReference>
<comment type="caution">
    <text evidence="2">The sequence shown here is derived from an EMBL/GenBank/DDBJ whole genome shotgun (WGS) entry which is preliminary data.</text>
</comment>